<feature type="region of interest" description="Disordered" evidence="1">
    <location>
        <begin position="58"/>
        <end position="83"/>
    </location>
</feature>
<dbReference type="AlphaFoldDB" id="A0A4U5MLY6"/>
<dbReference type="EMBL" id="AZBU02000007">
    <property type="protein sequence ID" value="TKR70500.1"/>
    <property type="molecule type" value="Genomic_DNA"/>
</dbReference>
<organism evidence="2 3">
    <name type="scientific">Steinernema carpocapsae</name>
    <name type="common">Entomopathogenic nematode</name>
    <dbReference type="NCBI Taxonomy" id="34508"/>
    <lineage>
        <taxon>Eukaryota</taxon>
        <taxon>Metazoa</taxon>
        <taxon>Ecdysozoa</taxon>
        <taxon>Nematoda</taxon>
        <taxon>Chromadorea</taxon>
        <taxon>Rhabditida</taxon>
        <taxon>Tylenchina</taxon>
        <taxon>Panagrolaimomorpha</taxon>
        <taxon>Strongyloidoidea</taxon>
        <taxon>Steinernematidae</taxon>
        <taxon>Steinernema</taxon>
    </lineage>
</organism>
<evidence type="ECO:0000313" key="2">
    <source>
        <dbReference type="EMBL" id="TKR70500.1"/>
    </source>
</evidence>
<dbReference type="Proteomes" id="UP000298663">
    <property type="component" value="Unassembled WGS sequence"/>
</dbReference>
<feature type="region of interest" description="Disordered" evidence="1">
    <location>
        <begin position="132"/>
        <end position="169"/>
    </location>
</feature>
<protein>
    <submittedName>
        <fullName evidence="2">Uncharacterized protein</fullName>
    </submittedName>
</protein>
<name>A0A4U5MLY6_STECR</name>
<reference evidence="2 3" key="1">
    <citation type="journal article" date="2015" name="Genome Biol.">
        <title>Comparative genomics of Steinernema reveals deeply conserved gene regulatory networks.</title>
        <authorList>
            <person name="Dillman A.R."/>
            <person name="Macchietto M."/>
            <person name="Porter C.F."/>
            <person name="Rogers A."/>
            <person name="Williams B."/>
            <person name="Antoshechkin I."/>
            <person name="Lee M.M."/>
            <person name="Goodwin Z."/>
            <person name="Lu X."/>
            <person name="Lewis E.E."/>
            <person name="Goodrich-Blair H."/>
            <person name="Stock S.P."/>
            <person name="Adams B.J."/>
            <person name="Sternberg P.W."/>
            <person name="Mortazavi A."/>
        </authorList>
    </citation>
    <scope>NUCLEOTIDE SEQUENCE [LARGE SCALE GENOMIC DNA]</scope>
    <source>
        <strain evidence="2 3">ALL</strain>
    </source>
</reference>
<feature type="compositionally biased region" description="Basic residues" evidence="1">
    <location>
        <begin position="135"/>
        <end position="146"/>
    </location>
</feature>
<dbReference type="PANTHER" id="PTHR31128:SF9">
    <property type="entry name" value="DUF3444 DOMAIN-CONTAINING PROTEIN-RELATED"/>
    <property type="match status" value="1"/>
</dbReference>
<proteinExistence type="predicted"/>
<comment type="caution">
    <text evidence="2">The sequence shown here is derived from an EMBL/GenBank/DDBJ whole genome shotgun (WGS) entry which is preliminary data.</text>
</comment>
<sequence length="288" mass="33358">MSRHNSSSHLALPTASFLRSSHLRSGRNTANRPPSEAAMNYTERICCRHGRRCEIGMKLESQKKTPRQPGSESSVEPDSALYARKEPEKRSLWSLNDCSRSSYFASDQEEQKSKAEAVSEDKECRESLKRDKDLKKKKYREKHGKRLPKDASFTSQKNRFRSKSLKSSREAKSTGGKYYLGAIEPLEAEKLCSGRNSFRFYHCISVPRKTIRFIYNTVPSTLLLNLVYKNEQGQFRHYVVEKQTDEDAKATWKVQMEGKKPKKFESFNKLIAFYDQCPKELECEEPEE</sequence>
<keyword evidence="3" id="KW-1185">Reference proteome</keyword>
<accession>A0A4U5MLY6</accession>
<evidence type="ECO:0000313" key="3">
    <source>
        <dbReference type="Proteomes" id="UP000298663"/>
    </source>
</evidence>
<dbReference type="PANTHER" id="PTHR31128">
    <property type="entry name" value="PROTEIN CBR-CLEC-135-RELATED"/>
    <property type="match status" value="1"/>
</dbReference>
<gene>
    <name evidence="2" type="ORF">L596_022522</name>
</gene>
<reference evidence="2 3" key="2">
    <citation type="journal article" date="2019" name="G3 (Bethesda)">
        <title>Hybrid Assembly of the Genome of the Entomopathogenic Nematode Steinernema carpocapsae Identifies the X-Chromosome.</title>
        <authorList>
            <person name="Serra L."/>
            <person name="Macchietto M."/>
            <person name="Macias-Munoz A."/>
            <person name="McGill C.J."/>
            <person name="Rodriguez I.M."/>
            <person name="Rodriguez B."/>
            <person name="Murad R."/>
            <person name="Mortazavi A."/>
        </authorList>
    </citation>
    <scope>NUCLEOTIDE SEQUENCE [LARGE SCALE GENOMIC DNA]</scope>
    <source>
        <strain evidence="2 3">ALL</strain>
    </source>
</reference>
<evidence type="ECO:0000256" key="1">
    <source>
        <dbReference type="SAM" id="MobiDB-lite"/>
    </source>
</evidence>